<dbReference type="AlphaFoldDB" id="A0A4R8G4C8"/>
<feature type="coiled-coil region" evidence="1">
    <location>
        <begin position="309"/>
        <end position="345"/>
    </location>
</feature>
<evidence type="ECO:0000313" key="3">
    <source>
        <dbReference type="Proteomes" id="UP000295472"/>
    </source>
</evidence>
<evidence type="ECO:0000256" key="1">
    <source>
        <dbReference type="SAM" id="Coils"/>
    </source>
</evidence>
<accession>A0A4R8G4C8</accession>
<gene>
    <name evidence="2" type="ORF">C7954_15410</name>
</gene>
<reference evidence="2 3" key="1">
    <citation type="submission" date="2019-03" db="EMBL/GenBank/DDBJ databases">
        <title>Subsurface microbial communities from deep shales in Ohio and West Virginia, USA.</title>
        <authorList>
            <person name="Wrighton K."/>
        </authorList>
    </citation>
    <scope>NUCLEOTIDE SEQUENCE [LARGE SCALE GENOMIC DNA]</scope>
    <source>
        <strain evidence="2 3">DSMZ 11287</strain>
    </source>
</reference>
<evidence type="ECO:0000313" key="2">
    <source>
        <dbReference type="EMBL" id="TDX35942.1"/>
    </source>
</evidence>
<dbReference type="EMBL" id="SOEF01000054">
    <property type="protein sequence ID" value="TDX35942.1"/>
    <property type="molecule type" value="Genomic_DNA"/>
</dbReference>
<keyword evidence="1" id="KW-0175">Coiled coil</keyword>
<dbReference type="Proteomes" id="UP000295472">
    <property type="component" value="Unassembled WGS sequence"/>
</dbReference>
<organism evidence="2 3">
    <name type="scientific">Halanaerobium congolense</name>
    <dbReference type="NCBI Taxonomy" id="54121"/>
    <lineage>
        <taxon>Bacteria</taxon>
        <taxon>Bacillati</taxon>
        <taxon>Bacillota</taxon>
        <taxon>Clostridia</taxon>
        <taxon>Halanaerobiales</taxon>
        <taxon>Halanaerobiaceae</taxon>
        <taxon>Halanaerobium</taxon>
    </lineage>
</organism>
<sequence>MIVLLYKYFKKLIEYLVDSGYVFNKLIKMGKTTIKTNKNIQEQKSNLFDINEGIGDILVHTSEIKKNEIINDYLRNYTEIIIELFDLIEVNYEKFIKLIANEDILEEWEKNSEEATLKLDLVPEAQFTNLKIIINQFSRLHETSKSQNKEVSKLSIYYLLNILKKISNKKNGGIFVRIILNRLYNIFNENINNQIDTIHMIAVKWYINYLRMEDNSFEYLYIYNKSFKKNISLIIKNNKKKIFKSLIGSLIDGISVVYRNDQAIYEYTGLLLYNNYLEVYKNNKLEEKNKKIINITNKIYTPKNYKNFIEEIEKVKKILTENLELEQLNDKLKTLEEKLYKWGADNLKYNNIMVISCYMGAYCLFAKNENFINEIWNYKQPKDTVATHTGHNIFPEKMETIFSLIIDYKIFQERFAFFEEHHDLVPYMKKYIMLLIFKIQINTKNDLAKPHINKFNSIELENLKYKINQLKKVSNNLIEDKNLFDILKLNKDTDINKIKEKLDTYFDEIIDLISEKQNEILKQSELNDEKIESFKNEFYKNYYDNSSIKNMFNDLDLININQSNRKKENDYSIHLKPKRSIFIKNWYVDYSMSIKQNGRIFANDENKMLMNELVSLNIKNCINIDLNQVRKSIVDKINKFNKDIKSSSLFIFMTGPTYLPRHLTDIDNYRMEKNSTDSSTIITGYFNDNGVDIPVYYFRNREVKDQILLLDYKKIGEIKQTIIDNNIDKSIKYQKDNLKYFFDFEILDLNNKVNRDKYIENYKYKGEPEKLEKIVSIKIYENIELVKDEIGESGYKLIINKEDSDIV</sequence>
<comment type="caution">
    <text evidence="2">The sequence shown here is derived from an EMBL/GenBank/DDBJ whole genome shotgun (WGS) entry which is preliminary data.</text>
</comment>
<name>A0A4R8G4C8_9FIRM</name>
<proteinExistence type="predicted"/>
<protein>
    <submittedName>
        <fullName evidence="2">Uncharacterized protein</fullName>
    </submittedName>
</protein>